<keyword evidence="2" id="KW-1185">Reference proteome</keyword>
<name>A0Q0W5_CLONN</name>
<evidence type="ECO:0000313" key="2">
    <source>
        <dbReference type="Proteomes" id="UP000008220"/>
    </source>
</evidence>
<dbReference type="Proteomes" id="UP000008220">
    <property type="component" value="Chromosome"/>
</dbReference>
<protein>
    <submittedName>
        <fullName evidence="1">Uncharacterized protein</fullName>
    </submittedName>
</protein>
<dbReference type="HOGENOM" id="CLU_2394585_0_0_9"/>
<proteinExistence type="predicted"/>
<dbReference type="EMBL" id="CP000382">
    <property type="protein sequence ID" value="ABK61847.1"/>
    <property type="molecule type" value="Genomic_DNA"/>
</dbReference>
<reference evidence="1 2" key="1">
    <citation type="journal article" date="2006" name="Nat. Biotechnol.">
        <title>The genome and transcriptomes of the anti-tumor agent Clostridium novyi-NT.</title>
        <authorList>
            <person name="Bettegowda C."/>
            <person name="Huang X."/>
            <person name="Lin J."/>
            <person name="Cheong I."/>
            <person name="Kohli M."/>
            <person name="Szabo S.A."/>
            <person name="Zhang X."/>
            <person name="Diaz L.A. Jr."/>
            <person name="Velculescu V.E."/>
            <person name="Parmigiani G."/>
            <person name="Kinzler K.W."/>
            <person name="Vogelstein B."/>
            <person name="Zhou S."/>
        </authorList>
    </citation>
    <scope>NUCLEOTIDE SEQUENCE [LARGE SCALE GENOMIC DNA]</scope>
    <source>
        <strain evidence="1 2">NT</strain>
    </source>
</reference>
<organism evidence="1 2">
    <name type="scientific">Clostridium novyi (strain NT)</name>
    <dbReference type="NCBI Taxonomy" id="386415"/>
    <lineage>
        <taxon>Bacteria</taxon>
        <taxon>Bacillati</taxon>
        <taxon>Bacillota</taxon>
        <taxon>Clostridia</taxon>
        <taxon>Eubacteriales</taxon>
        <taxon>Clostridiaceae</taxon>
        <taxon>Clostridium</taxon>
    </lineage>
</organism>
<dbReference type="STRING" id="386415.NT01CX_2194"/>
<gene>
    <name evidence="1" type="ordered locus">NT01CX_2194</name>
</gene>
<dbReference type="KEGG" id="cno:NT01CX_2194"/>
<dbReference type="eggNOG" id="ENOG5033BDC">
    <property type="taxonomic scope" value="Bacteria"/>
</dbReference>
<dbReference type="RefSeq" id="WP_011722267.1">
    <property type="nucleotide sequence ID" value="NC_008593.1"/>
</dbReference>
<accession>A0Q0W5</accession>
<sequence length="93" mass="10707">MYLENLVALHIAIEKHYTPEMAFRYLDKVLEGEANPRIHQVWTNKDLEDIKKFRAQGLSFSKIGELYGTTAQAIFKVLDYKKKSCANSSIKSI</sequence>
<evidence type="ECO:0000313" key="1">
    <source>
        <dbReference type="EMBL" id="ABK61847.1"/>
    </source>
</evidence>
<dbReference type="AlphaFoldDB" id="A0Q0W5"/>
<dbReference type="PATRIC" id="fig|386415.7.peg.1298"/>